<dbReference type="EMBL" id="GBXM01096528">
    <property type="protein sequence ID" value="JAH12049.1"/>
    <property type="molecule type" value="Transcribed_RNA"/>
</dbReference>
<dbReference type="AlphaFoldDB" id="A0A0E9QSK2"/>
<organism evidence="1">
    <name type="scientific">Anguilla anguilla</name>
    <name type="common">European freshwater eel</name>
    <name type="synonym">Muraena anguilla</name>
    <dbReference type="NCBI Taxonomy" id="7936"/>
    <lineage>
        <taxon>Eukaryota</taxon>
        <taxon>Metazoa</taxon>
        <taxon>Chordata</taxon>
        <taxon>Craniata</taxon>
        <taxon>Vertebrata</taxon>
        <taxon>Euteleostomi</taxon>
        <taxon>Actinopterygii</taxon>
        <taxon>Neopterygii</taxon>
        <taxon>Teleostei</taxon>
        <taxon>Anguilliformes</taxon>
        <taxon>Anguillidae</taxon>
        <taxon>Anguilla</taxon>
    </lineage>
</organism>
<dbReference type="EMBL" id="GBXM01096470">
    <property type="protein sequence ID" value="JAH12107.1"/>
    <property type="molecule type" value="Transcribed_RNA"/>
</dbReference>
<dbReference type="EMBL" id="GBXM01088778">
    <property type="protein sequence ID" value="JAH19799.1"/>
    <property type="molecule type" value="Transcribed_RNA"/>
</dbReference>
<reference evidence="1" key="2">
    <citation type="journal article" date="2015" name="Fish Shellfish Immunol.">
        <title>Early steps in the European eel (Anguilla anguilla)-Vibrio vulnificus interaction in the gills: Role of the RtxA13 toxin.</title>
        <authorList>
            <person name="Callol A."/>
            <person name="Pajuelo D."/>
            <person name="Ebbesson L."/>
            <person name="Teles M."/>
            <person name="MacKenzie S."/>
            <person name="Amaro C."/>
        </authorList>
    </citation>
    <scope>NUCLEOTIDE SEQUENCE</scope>
</reference>
<reference evidence="1" key="1">
    <citation type="submission" date="2014-11" db="EMBL/GenBank/DDBJ databases">
        <authorList>
            <person name="Amaro Gonzalez C."/>
        </authorList>
    </citation>
    <scope>NUCLEOTIDE SEQUENCE</scope>
</reference>
<protein>
    <submittedName>
        <fullName evidence="1">Uncharacterized protein</fullName>
    </submittedName>
</protein>
<evidence type="ECO:0000313" key="1">
    <source>
        <dbReference type="EMBL" id="JAH19799.1"/>
    </source>
</evidence>
<sequence length="31" mass="3667">MCHSRPHPYCNHQTVQLIRCERSTLSRTIAQ</sequence>
<accession>A0A0E9QSK2</accession>
<name>A0A0E9QSK2_ANGAN</name>
<proteinExistence type="predicted"/>